<evidence type="ECO:0000256" key="1">
    <source>
        <dbReference type="SAM" id="Phobius"/>
    </source>
</evidence>
<keyword evidence="1" id="KW-1133">Transmembrane helix</keyword>
<keyword evidence="1" id="KW-0472">Membrane</keyword>
<dbReference type="EMBL" id="BOOQ01000043">
    <property type="protein sequence ID" value="GII49599.1"/>
    <property type="molecule type" value="Genomic_DNA"/>
</dbReference>
<feature type="transmembrane region" description="Helical" evidence="1">
    <location>
        <begin position="257"/>
        <end position="275"/>
    </location>
</feature>
<accession>A0A8J3UPC1</accession>
<keyword evidence="3" id="KW-1185">Reference proteome</keyword>
<proteinExistence type="predicted"/>
<feature type="transmembrane region" description="Helical" evidence="1">
    <location>
        <begin position="287"/>
        <end position="306"/>
    </location>
</feature>
<dbReference type="AlphaFoldDB" id="A0A8J3UPC1"/>
<dbReference type="PANTHER" id="PTHR35337:SF1">
    <property type="entry name" value="SLR1478 PROTEIN"/>
    <property type="match status" value="1"/>
</dbReference>
<comment type="caution">
    <text evidence="2">The sequence shown here is derived from an EMBL/GenBank/DDBJ whole genome shotgun (WGS) entry which is preliminary data.</text>
</comment>
<gene>
    <name evidence="2" type="ORF">Psi02_60230</name>
</gene>
<keyword evidence="1" id="KW-0812">Transmembrane</keyword>
<feature type="transmembrane region" description="Helical" evidence="1">
    <location>
        <begin position="102"/>
        <end position="122"/>
    </location>
</feature>
<reference evidence="2" key="1">
    <citation type="submission" date="2021-01" db="EMBL/GenBank/DDBJ databases">
        <title>Whole genome shotgun sequence of Planotetraspora silvatica NBRC 100141.</title>
        <authorList>
            <person name="Komaki H."/>
            <person name="Tamura T."/>
        </authorList>
    </citation>
    <scope>NUCLEOTIDE SEQUENCE</scope>
    <source>
        <strain evidence="2">NBRC 100141</strain>
    </source>
</reference>
<dbReference type="PANTHER" id="PTHR35337">
    <property type="entry name" value="SLR1478 PROTEIN"/>
    <property type="match status" value="1"/>
</dbReference>
<dbReference type="InterPro" id="IPR002798">
    <property type="entry name" value="SpoIIM-like"/>
</dbReference>
<organism evidence="2 3">
    <name type="scientific">Planotetraspora silvatica</name>
    <dbReference type="NCBI Taxonomy" id="234614"/>
    <lineage>
        <taxon>Bacteria</taxon>
        <taxon>Bacillati</taxon>
        <taxon>Actinomycetota</taxon>
        <taxon>Actinomycetes</taxon>
        <taxon>Streptosporangiales</taxon>
        <taxon>Streptosporangiaceae</taxon>
        <taxon>Planotetraspora</taxon>
    </lineage>
</organism>
<sequence length="330" mass="35503">MDIDAFVAASKPTWDRLEDLVRRRRSLNGAEVDELVELYQRAATHLSIVRSGSRDAILVGRLSTLVARARSAVTGAHSPAWREVARFFTVSFPVVAYRARRWWLGATLASLVVAWVIGVWIAKNPDVQAAIGTPEDIRQLVDHDFADYYSENPAASFAGQVWINNAYVSMQVIASAVLLGLPIPYILFQNAANGGLLGGLMAAHGKADIFWGLILPHGLLELTAVFLAAGVGMRLGWTVIDPGPRRRGEALAEQGRAVMSVALGLVAVLFVSGLIEAGVTPSGLPTWARIGIGALAETLFLAYVIVFGRRAVRQDETGDIELAPDLAPTS</sequence>
<evidence type="ECO:0000313" key="2">
    <source>
        <dbReference type="EMBL" id="GII49599.1"/>
    </source>
</evidence>
<feature type="transmembrane region" description="Helical" evidence="1">
    <location>
        <begin position="166"/>
        <end position="188"/>
    </location>
</feature>
<dbReference type="RefSeq" id="WP_203979149.1">
    <property type="nucleotide sequence ID" value="NZ_BAAAKY010000010.1"/>
</dbReference>
<evidence type="ECO:0000313" key="3">
    <source>
        <dbReference type="Proteomes" id="UP000644610"/>
    </source>
</evidence>
<dbReference type="Pfam" id="PF01944">
    <property type="entry name" value="SpoIIM"/>
    <property type="match status" value="1"/>
</dbReference>
<dbReference type="Proteomes" id="UP000644610">
    <property type="component" value="Unassembled WGS sequence"/>
</dbReference>
<feature type="transmembrane region" description="Helical" evidence="1">
    <location>
        <begin position="219"/>
        <end position="237"/>
    </location>
</feature>
<protein>
    <submittedName>
        <fullName evidence="2">Membrane protein</fullName>
    </submittedName>
</protein>
<name>A0A8J3UPC1_9ACTN</name>